<comment type="function">
    <text evidence="6">Removes the formyl group from the N-terminal Met of newly synthesized proteins. Requires at least a dipeptide for an efficient rate of reaction. N-terminal L-methionine is a prerequisite for activity but the enzyme has broad specificity at other positions.</text>
</comment>
<keyword evidence="3 6" id="KW-0378">Hydrolase</keyword>
<dbReference type="CDD" id="cd00487">
    <property type="entry name" value="Pep_deformylase"/>
    <property type="match status" value="1"/>
</dbReference>
<sequence>MSVKDLKRMGNPILREVAKEVSIEEICTPEFKHLLTDLFDTMNDSGGIGIAAPQIGVSKQVTLIKIPSDSNRYPETEESKLFTIINPKIEVLDQELQGFWEACLSVPGLRGYVERPRKVKINYLDEFSKKQEFIAEAFLATVFQHEIDHLFGKLYVDRIKDLNLLSYEEEYQAYLMKH</sequence>
<dbReference type="Gene3D" id="3.90.45.10">
    <property type="entry name" value="Peptide deformylase"/>
    <property type="match status" value="1"/>
</dbReference>
<name>A0A1Y5FBR4_9BACT</name>
<dbReference type="GO" id="GO:0006412">
    <property type="term" value="P:translation"/>
    <property type="evidence" value="ECO:0007669"/>
    <property type="project" value="UniProtKB-UniRule"/>
</dbReference>
<dbReference type="AlphaFoldDB" id="A0A1Y5FBR4"/>
<evidence type="ECO:0000256" key="4">
    <source>
        <dbReference type="ARBA" id="ARBA00022917"/>
    </source>
</evidence>
<accession>A0A1Y5FBR4</accession>
<comment type="caution">
    <text evidence="7">The sequence shown here is derived from an EMBL/GenBank/DDBJ whole genome shotgun (WGS) entry which is preliminary data.</text>
</comment>
<protein>
    <recommendedName>
        <fullName evidence="6">Peptide deformylase</fullName>
        <shortName evidence="6">PDF</shortName>
        <ecNumber evidence="6">3.5.1.88</ecNumber>
    </recommendedName>
    <alternativeName>
        <fullName evidence="6">Polypeptide deformylase</fullName>
    </alternativeName>
</protein>
<evidence type="ECO:0000313" key="8">
    <source>
        <dbReference type="Proteomes" id="UP000196531"/>
    </source>
</evidence>
<evidence type="ECO:0000256" key="1">
    <source>
        <dbReference type="ARBA" id="ARBA00010759"/>
    </source>
</evidence>
<evidence type="ECO:0000256" key="3">
    <source>
        <dbReference type="ARBA" id="ARBA00022801"/>
    </source>
</evidence>
<dbReference type="HAMAP" id="MF_00163">
    <property type="entry name" value="Pep_deformylase"/>
    <property type="match status" value="1"/>
</dbReference>
<evidence type="ECO:0000256" key="6">
    <source>
        <dbReference type="HAMAP-Rule" id="MF_00163"/>
    </source>
</evidence>
<gene>
    <name evidence="6" type="primary">def</name>
    <name evidence="7" type="ORF">A9Q84_08050</name>
</gene>
<feature type="active site" evidence="6">
    <location>
        <position position="146"/>
    </location>
</feature>
<feature type="binding site" evidence="6">
    <location>
        <position position="149"/>
    </location>
    <ligand>
        <name>Fe cation</name>
        <dbReference type="ChEBI" id="CHEBI:24875"/>
    </ligand>
</feature>
<keyword evidence="5 6" id="KW-0408">Iron</keyword>
<feature type="binding site" evidence="6">
    <location>
        <position position="145"/>
    </location>
    <ligand>
        <name>Fe cation</name>
        <dbReference type="ChEBI" id="CHEBI:24875"/>
    </ligand>
</feature>
<evidence type="ECO:0000256" key="5">
    <source>
        <dbReference type="ARBA" id="ARBA00023004"/>
    </source>
</evidence>
<organism evidence="7 8">
    <name type="scientific">Halobacteriovorax marinus</name>
    <dbReference type="NCBI Taxonomy" id="97084"/>
    <lineage>
        <taxon>Bacteria</taxon>
        <taxon>Pseudomonadati</taxon>
        <taxon>Bdellovibrionota</taxon>
        <taxon>Bacteriovoracia</taxon>
        <taxon>Bacteriovoracales</taxon>
        <taxon>Halobacteriovoraceae</taxon>
        <taxon>Halobacteriovorax</taxon>
    </lineage>
</organism>
<evidence type="ECO:0000313" key="7">
    <source>
        <dbReference type="EMBL" id="OUR96300.1"/>
    </source>
</evidence>
<dbReference type="Proteomes" id="UP000196531">
    <property type="component" value="Unassembled WGS sequence"/>
</dbReference>
<dbReference type="GO" id="GO:0042586">
    <property type="term" value="F:peptide deformylase activity"/>
    <property type="evidence" value="ECO:0007669"/>
    <property type="project" value="UniProtKB-UniRule"/>
</dbReference>
<dbReference type="FunFam" id="3.90.45.10:FF:000003">
    <property type="entry name" value="Peptide deformylase"/>
    <property type="match status" value="1"/>
</dbReference>
<comment type="catalytic activity">
    <reaction evidence="6">
        <text>N-terminal N-formyl-L-methionyl-[peptide] + H2O = N-terminal L-methionyl-[peptide] + formate</text>
        <dbReference type="Rhea" id="RHEA:24420"/>
        <dbReference type="Rhea" id="RHEA-COMP:10639"/>
        <dbReference type="Rhea" id="RHEA-COMP:10640"/>
        <dbReference type="ChEBI" id="CHEBI:15377"/>
        <dbReference type="ChEBI" id="CHEBI:15740"/>
        <dbReference type="ChEBI" id="CHEBI:49298"/>
        <dbReference type="ChEBI" id="CHEBI:64731"/>
        <dbReference type="EC" id="3.5.1.88"/>
    </reaction>
</comment>
<dbReference type="GO" id="GO:0046872">
    <property type="term" value="F:metal ion binding"/>
    <property type="evidence" value="ECO:0007669"/>
    <property type="project" value="UniProtKB-KW"/>
</dbReference>
<dbReference type="EC" id="3.5.1.88" evidence="6"/>
<evidence type="ECO:0000256" key="2">
    <source>
        <dbReference type="ARBA" id="ARBA00022723"/>
    </source>
</evidence>
<keyword evidence="2 6" id="KW-0479">Metal-binding</keyword>
<dbReference type="Pfam" id="PF01327">
    <property type="entry name" value="Pep_deformylase"/>
    <property type="match status" value="1"/>
</dbReference>
<keyword evidence="4 6" id="KW-0648">Protein biosynthesis</keyword>
<feature type="binding site" evidence="6">
    <location>
        <position position="103"/>
    </location>
    <ligand>
        <name>Fe cation</name>
        <dbReference type="ChEBI" id="CHEBI:24875"/>
    </ligand>
</feature>
<dbReference type="SUPFAM" id="SSF56420">
    <property type="entry name" value="Peptide deformylase"/>
    <property type="match status" value="1"/>
</dbReference>
<dbReference type="PANTHER" id="PTHR10458">
    <property type="entry name" value="PEPTIDE DEFORMYLASE"/>
    <property type="match status" value="1"/>
</dbReference>
<reference evidence="8" key="1">
    <citation type="journal article" date="2017" name="Proc. Natl. Acad. Sci. U.S.A.">
        <title>Simulation of Deepwater Horizon oil plume reveals substrate specialization within a complex community of hydrocarbon-degraders.</title>
        <authorList>
            <person name="Hu P."/>
            <person name="Dubinsky E.A."/>
            <person name="Probst A.J."/>
            <person name="Wang J."/>
            <person name="Sieber C.M.K."/>
            <person name="Tom L.M."/>
            <person name="Gardinali P."/>
            <person name="Banfield J.F."/>
            <person name="Atlas R.M."/>
            <person name="Andersen G.L."/>
        </authorList>
    </citation>
    <scope>NUCLEOTIDE SEQUENCE [LARGE SCALE GENOMIC DNA]</scope>
</reference>
<dbReference type="InterPro" id="IPR036821">
    <property type="entry name" value="Peptide_deformylase_sf"/>
</dbReference>
<dbReference type="PIRSF" id="PIRSF004749">
    <property type="entry name" value="Pep_def"/>
    <property type="match status" value="1"/>
</dbReference>
<dbReference type="NCBIfam" id="NF001159">
    <property type="entry name" value="PRK00150.1-3"/>
    <property type="match status" value="1"/>
</dbReference>
<dbReference type="PRINTS" id="PR01576">
    <property type="entry name" value="PDEFORMYLASE"/>
</dbReference>
<comment type="similarity">
    <text evidence="1 6">Belongs to the polypeptide deformylase family.</text>
</comment>
<dbReference type="InterPro" id="IPR023635">
    <property type="entry name" value="Peptide_deformylase"/>
</dbReference>
<dbReference type="PANTHER" id="PTHR10458:SF20">
    <property type="entry name" value="PEPTIDE DEFORMYLASE 1"/>
    <property type="match status" value="1"/>
</dbReference>
<comment type="cofactor">
    <cofactor evidence="6">
        <name>Fe(2+)</name>
        <dbReference type="ChEBI" id="CHEBI:29033"/>
    </cofactor>
    <text evidence="6">Binds 1 Fe(2+) ion.</text>
</comment>
<dbReference type="NCBIfam" id="TIGR00079">
    <property type="entry name" value="pept_deformyl"/>
    <property type="match status" value="1"/>
</dbReference>
<dbReference type="EMBL" id="MAAO01000006">
    <property type="protein sequence ID" value="OUR96300.1"/>
    <property type="molecule type" value="Genomic_DNA"/>
</dbReference>
<proteinExistence type="inferred from homology"/>